<name>A0ABS5JTR6_9BACT</name>
<dbReference type="Pfam" id="PF13715">
    <property type="entry name" value="CarbopepD_reg_2"/>
    <property type="match status" value="1"/>
</dbReference>
<evidence type="ECO:0000313" key="10">
    <source>
        <dbReference type="EMBL" id="MBS2098294.1"/>
    </source>
</evidence>
<dbReference type="InterPro" id="IPR012910">
    <property type="entry name" value="Plug_dom"/>
</dbReference>
<dbReference type="PROSITE" id="PS52016">
    <property type="entry name" value="TONB_DEPENDENT_REC_3"/>
    <property type="match status" value="1"/>
</dbReference>
<evidence type="ECO:0000256" key="4">
    <source>
        <dbReference type="ARBA" id="ARBA00022692"/>
    </source>
</evidence>
<evidence type="ECO:0000256" key="6">
    <source>
        <dbReference type="ARBA" id="ARBA00023237"/>
    </source>
</evidence>
<dbReference type="NCBIfam" id="TIGR04057">
    <property type="entry name" value="SusC_RagA_signa"/>
    <property type="match status" value="1"/>
</dbReference>
<dbReference type="Gene3D" id="2.170.130.10">
    <property type="entry name" value="TonB-dependent receptor, plug domain"/>
    <property type="match status" value="1"/>
</dbReference>
<dbReference type="InterPro" id="IPR039426">
    <property type="entry name" value="TonB-dep_rcpt-like"/>
</dbReference>
<evidence type="ECO:0000256" key="7">
    <source>
        <dbReference type="PROSITE-ProRule" id="PRU01360"/>
    </source>
</evidence>
<keyword evidence="2 7" id="KW-0813">Transport</keyword>
<sequence length="1041" mass="114569">MKKRVLFLIIGLCMGIASYAQVNVTGKVTDTQGSPIPGVTVSEKGTSNGIITDIDGNYSLSVNNSESIIAFSFIGMDTQEIVVGNQSTINVVLEEELTDLDEVVVIGYGVQKKKLTTGANLSVDGDDLQKLNTVSALEAMQSQAPGMNITQSSGMPGEGFKVNIRGLGTTGNASPLYVIDGVAGLDINTLNPADIESIDVLKDAASAAIYGARAANGVILVTTKKGKAGKVQVSYDGYYGVQNAQKIPPLLNASEYMTIMNEIRYNEGLDEYDWATLIPGIYEDVQNGWEGTNWLKEIENANAPTQNHAINITGGSEMSNYSLGFSYTSQEGIYGAPVEPNFERYTTRINSDHVIYNNDKWDVIKVGETMLFNFNQRNGIGIGNIYWNDIHNMLVANPLMPVYGSDGDYYNQDDAEADGLDQYSSSLSNPIGDMVYNRGQNLSKNYSLQTSAYLEIQPIQGLTLRSRFGYQMNSSSYRSYVPAYSLSQVNFKVNDEVSQSMSVGHRWTLDNTISYDARIGEHSFDIVAGQSVERWGLGESMGANNINSVFNDFEHAWLDNTQGITPGETSVSGSPWGEGGISSFFGRINYNYKETYMLSLVMRADASTNFAKGKRWGYFPSVSAGWVMTNESFMSGMDSWLNFFKWRASWGQNGNQSIAPFQYLATVAFDLSNAYSFGNTKTDQTTGGYADILPNPDVTWETSEQLDLGFDARFINSRLGVAFDYYIKTTRDWLVMAPILATYGTGAPDINGGDVENKGIEVALNWNDNIGDFTYGVNFNIAKNKNEVTRLDNAEGIIRGDANVLSQGTPHMYRAEVGKPMGYFYGYKTAGVFQNQEQINNAGPTLQSDPEPGDLIFVDTNGDGVIDENDKTEIGNPNPDFRIGFSFNLGYKGFDLSVATNGAFGHQIAKSYRSFADSYQQNFTTDIFERWHGEGTSNRLPKLSSGSNSNWQEISDIYIEDADFLKIQNVTVGYDFKKLLPSMPFSKARLYFAAQNLYTFTNYTGMDPEVGYGVEDGWASGIDLGFYPSARTYMVGVNLNF</sequence>
<dbReference type="InterPro" id="IPR023996">
    <property type="entry name" value="TonB-dep_OMP_SusC/RagA"/>
</dbReference>
<organism evidence="10 11">
    <name type="scientific">Carboxylicivirga linearis</name>
    <dbReference type="NCBI Taxonomy" id="1628157"/>
    <lineage>
        <taxon>Bacteria</taxon>
        <taxon>Pseudomonadati</taxon>
        <taxon>Bacteroidota</taxon>
        <taxon>Bacteroidia</taxon>
        <taxon>Marinilabiliales</taxon>
        <taxon>Marinilabiliaceae</taxon>
        <taxon>Carboxylicivirga</taxon>
    </lineage>
</organism>
<accession>A0ABS5JTR6</accession>
<proteinExistence type="inferred from homology"/>
<evidence type="ECO:0000256" key="1">
    <source>
        <dbReference type="ARBA" id="ARBA00004571"/>
    </source>
</evidence>
<keyword evidence="5 7" id="KW-0472">Membrane</keyword>
<dbReference type="NCBIfam" id="TIGR04056">
    <property type="entry name" value="OMP_RagA_SusC"/>
    <property type="match status" value="1"/>
</dbReference>
<dbReference type="InterPro" id="IPR036942">
    <property type="entry name" value="Beta-barrel_TonB_sf"/>
</dbReference>
<comment type="caution">
    <text evidence="10">The sequence shown here is derived from an EMBL/GenBank/DDBJ whole genome shotgun (WGS) entry which is preliminary data.</text>
</comment>
<evidence type="ECO:0000313" key="11">
    <source>
        <dbReference type="Proteomes" id="UP000708576"/>
    </source>
</evidence>
<keyword evidence="3 7" id="KW-1134">Transmembrane beta strand</keyword>
<keyword evidence="6 7" id="KW-0998">Cell outer membrane</keyword>
<dbReference type="RefSeq" id="WP_212215538.1">
    <property type="nucleotide sequence ID" value="NZ_JAGUCO010000004.1"/>
</dbReference>
<dbReference type="Gene3D" id="2.60.40.1120">
    <property type="entry name" value="Carboxypeptidase-like, regulatory domain"/>
    <property type="match status" value="1"/>
</dbReference>
<protein>
    <submittedName>
        <fullName evidence="10">TonB-dependent receptor</fullName>
    </submittedName>
</protein>
<keyword evidence="10" id="KW-0675">Receptor</keyword>
<reference evidence="10 11" key="1">
    <citation type="journal article" date="2015" name="Int. J. Syst. Evol. Microbiol.">
        <title>Carboxylicivirga linearis sp. nov., isolated from a sea cucumber culture pond.</title>
        <authorList>
            <person name="Wang F.Q."/>
            <person name="Zhou Y.X."/>
            <person name="Lin X.Z."/>
            <person name="Chen G.J."/>
            <person name="Du Z.J."/>
        </authorList>
    </citation>
    <scope>NUCLEOTIDE SEQUENCE [LARGE SCALE GENOMIC DNA]</scope>
    <source>
        <strain evidence="10 11">FB218</strain>
    </source>
</reference>
<evidence type="ECO:0000256" key="3">
    <source>
        <dbReference type="ARBA" id="ARBA00022452"/>
    </source>
</evidence>
<feature type="domain" description="TonB-dependent receptor plug" evidence="9">
    <location>
        <begin position="115"/>
        <end position="218"/>
    </location>
</feature>
<gene>
    <name evidence="10" type="ORF">KEM10_08375</name>
</gene>
<dbReference type="InterPro" id="IPR037066">
    <property type="entry name" value="Plug_dom_sf"/>
</dbReference>
<dbReference type="Gene3D" id="2.40.170.20">
    <property type="entry name" value="TonB-dependent receptor, beta-barrel domain"/>
    <property type="match status" value="1"/>
</dbReference>
<dbReference type="Pfam" id="PF07715">
    <property type="entry name" value="Plug"/>
    <property type="match status" value="1"/>
</dbReference>
<dbReference type="EMBL" id="JAGUCO010000004">
    <property type="protein sequence ID" value="MBS2098294.1"/>
    <property type="molecule type" value="Genomic_DNA"/>
</dbReference>
<comment type="subcellular location">
    <subcellularLocation>
        <location evidence="1 7">Cell outer membrane</location>
        <topology evidence="1 7">Multi-pass membrane protein</topology>
    </subcellularLocation>
</comment>
<keyword evidence="11" id="KW-1185">Reference proteome</keyword>
<evidence type="ECO:0000256" key="2">
    <source>
        <dbReference type="ARBA" id="ARBA00022448"/>
    </source>
</evidence>
<evidence type="ECO:0000259" key="9">
    <source>
        <dbReference type="Pfam" id="PF07715"/>
    </source>
</evidence>
<comment type="similarity">
    <text evidence="7">Belongs to the TonB-dependent receptor family.</text>
</comment>
<evidence type="ECO:0000256" key="5">
    <source>
        <dbReference type="ARBA" id="ARBA00023136"/>
    </source>
</evidence>
<dbReference type="SUPFAM" id="SSF56935">
    <property type="entry name" value="Porins"/>
    <property type="match status" value="1"/>
</dbReference>
<feature type="signal peptide" evidence="8">
    <location>
        <begin position="1"/>
        <end position="20"/>
    </location>
</feature>
<dbReference type="InterPro" id="IPR008969">
    <property type="entry name" value="CarboxyPept-like_regulatory"/>
</dbReference>
<dbReference type="Proteomes" id="UP000708576">
    <property type="component" value="Unassembled WGS sequence"/>
</dbReference>
<keyword evidence="4 7" id="KW-0812">Transmembrane</keyword>
<dbReference type="InterPro" id="IPR023997">
    <property type="entry name" value="TonB-dep_OMP_SusC/RagA_CS"/>
</dbReference>
<evidence type="ECO:0000256" key="8">
    <source>
        <dbReference type="SAM" id="SignalP"/>
    </source>
</evidence>
<dbReference type="SUPFAM" id="SSF49464">
    <property type="entry name" value="Carboxypeptidase regulatory domain-like"/>
    <property type="match status" value="1"/>
</dbReference>
<keyword evidence="8" id="KW-0732">Signal</keyword>
<feature type="chain" id="PRO_5045049503" evidence="8">
    <location>
        <begin position="21"/>
        <end position="1041"/>
    </location>
</feature>